<dbReference type="Pfam" id="PF11272">
    <property type="entry name" value="DUF3072"/>
    <property type="match status" value="1"/>
</dbReference>
<dbReference type="Proteomes" id="UP000571817">
    <property type="component" value="Unassembled WGS sequence"/>
</dbReference>
<evidence type="ECO:0000313" key="3">
    <source>
        <dbReference type="Proteomes" id="UP000571817"/>
    </source>
</evidence>
<sequence length="116" mass="12051">MTDQPGVTPEETPVPAGSETIPDQAADGRPADTSQAGPTDAAAGGETIGASTPQHQEGLEKDPSDWVTGDEPMTAAQRSYLDTLAKESGEQLPADLTKAQASEHIDRLQGKSPRVD</sequence>
<proteinExistence type="predicted"/>
<dbReference type="InterPro" id="IPR021425">
    <property type="entry name" value="DUF3072"/>
</dbReference>
<reference evidence="2 3" key="1">
    <citation type="submission" date="2020-07" db="EMBL/GenBank/DDBJ databases">
        <title>Sequencing the genomes of 1000 actinobacteria strains.</title>
        <authorList>
            <person name="Klenk H.-P."/>
        </authorList>
    </citation>
    <scope>NUCLEOTIDE SEQUENCE [LARGE SCALE GENOMIC DNA]</scope>
    <source>
        <strain evidence="2 3">DSM 29531</strain>
    </source>
</reference>
<comment type="caution">
    <text evidence="2">The sequence shown here is derived from an EMBL/GenBank/DDBJ whole genome shotgun (WGS) entry which is preliminary data.</text>
</comment>
<protein>
    <recommendedName>
        <fullName evidence="4">DUF3072 domain-containing protein</fullName>
    </recommendedName>
</protein>
<dbReference type="EMBL" id="JACCFW010000001">
    <property type="protein sequence ID" value="NYJ76440.1"/>
    <property type="molecule type" value="Genomic_DNA"/>
</dbReference>
<evidence type="ECO:0008006" key="4">
    <source>
        <dbReference type="Google" id="ProtNLM"/>
    </source>
</evidence>
<evidence type="ECO:0000256" key="1">
    <source>
        <dbReference type="SAM" id="MobiDB-lite"/>
    </source>
</evidence>
<name>A0A853DPD4_9MICO</name>
<feature type="compositionally biased region" description="Basic and acidic residues" evidence="1">
    <location>
        <begin position="101"/>
        <end position="116"/>
    </location>
</feature>
<feature type="region of interest" description="Disordered" evidence="1">
    <location>
        <begin position="87"/>
        <end position="116"/>
    </location>
</feature>
<evidence type="ECO:0000313" key="2">
    <source>
        <dbReference type="EMBL" id="NYJ76440.1"/>
    </source>
</evidence>
<dbReference type="AlphaFoldDB" id="A0A853DPD4"/>
<accession>A0A853DPD4</accession>
<organism evidence="2 3">
    <name type="scientific">Allobranchiibius huperziae</name>
    <dbReference type="NCBI Taxonomy" id="1874116"/>
    <lineage>
        <taxon>Bacteria</taxon>
        <taxon>Bacillati</taxon>
        <taxon>Actinomycetota</taxon>
        <taxon>Actinomycetes</taxon>
        <taxon>Micrococcales</taxon>
        <taxon>Dermacoccaceae</taxon>
        <taxon>Allobranchiibius</taxon>
    </lineage>
</organism>
<feature type="region of interest" description="Disordered" evidence="1">
    <location>
        <begin position="1"/>
        <end position="74"/>
    </location>
</feature>
<keyword evidence="3" id="KW-1185">Reference proteome</keyword>
<gene>
    <name evidence="2" type="ORF">HNR15_003403</name>
</gene>